<organism evidence="2 3">
    <name type="scientific">Fusarium acuminatum</name>
    <dbReference type="NCBI Taxonomy" id="5515"/>
    <lineage>
        <taxon>Eukaryota</taxon>
        <taxon>Fungi</taxon>
        <taxon>Dikarya</taxon>
        <taxon>Ascomycota</taxon>
        <taxon>Pezizomycotina</taxon>
        <taxon>Sordariomycetes</taxon>
        <taxon>Hypocreomycetidae</taxon>
        <taxon>Hypocreales</taxon>
        <taxon>Nectriaceae</taxon>
        <taxon>Fusarium</taxon>
        <taxon>Fusarium tricinctum species complex</taxon>
    </lineage>
</organism>
<evidence type="ECO:0000256" key="1">
    <source>
        <dbReference type="SAM" id="MobiDB-lite"/>
    </source>
</evidence>
<sequence length="469" mass="49949">MASSPTSNPTSGASLLAKFQADYWANPPSAFALAYSKALLSPVSSTRDAEVDAVLNQYGYESLTQAQIDSVISPNDTLDSPFSSPSSSRPTSPTPSQNSAAPPTTQPDTMGASSWIFLAFGGSYNVTSDSFPAATTEVVVGQDGTLNLGTNQSKLNSTVLMDSQDKPWVQWDVTPNVEWYIAQFSASFDSKLNSTVRNLNGFHCVVGSDNQSTNTPISAQCSTLKPDIKTKNVTAATSALTKSCQEAAAGAVRDWSTVIVESNPSSLNNEVSDYMADHNLMNPSDVERTSGYFLKAVDQKVLAAYKKVAGAKGSMSAGLNAISANYLQLELLKRQMGGLTAKIQNSAETAEAGVNSAHTTVEEAEQRASQSKAAWDKLVEQVNSTDSKADNYGQLKKDEALASEAAEADKTAALTAAKDLQAAKDAQSQATEDAKAWQNEKDQSEENHSKLEEQIKHMEKGVTGHLEVE</sequence>
<protein>
    <submittedName>
        <fullName evidence="2">Uncharacterized protein</fullName>
    </submittedName>
</protein>
<feature type="compositionally biased region" description="Low complexity" evidence="1">
    <location>
        <begin position="420"/>
        <end position="430"/>
    </location>
</feature>
<accession>A0ABZ2WW50</accession>
<keyword evidence="3" id="KW-1185">Reference proteome</keyword>
<dbReference type="Proteomes" id="UP001489902">
    <property type="component" value="Chromosome 3"/>
</dbReference>
<evidence type="ECO:0000313" key="3">
    <source>
        <dbReference type="Proteomes" id="UP001489902"/>
    </source>
</evidence>
<feature type="compositionally biased region" description="Basic and acidic residues" evidence="1">
    <location>
        <begin position="432"/>
        <end position="469"/>
    </location>
</feature>
<feature type="region of interest" description="Disordered" evidence="1">
    <location>
        <begin position="420"/>
        <end position="469"/>
    </location>
</feature>
<feature type="compositionally biased region" description="Low complexity" evidence="1">
    <location>
        <begin position="80"/>
        <end position="96"/>
    </location>
</feature>
<dbReference type="EMBL" id="CP151262">
    <property type="protein sequence ID" value="WZH44137.1"/>
    <property type="molecule type" value="Genomic_DNA"/>
</dbReference>
<proteinExistence type="predicted"/>
<feature type="region of interest" description="Disordered" evidence="1">
    <location>
        <begin position="74"/>
        <end position="107"/>
    </location>
</feature>
<evidence type="ECO:0000313" key="2">
    <source>
        <dbReference type="EMBL" id="WZH44137.1"/>
    </source>
</evidence>
<feature type="compositionally biased region" description="Polar residues" evidence="1">
    <location>
        <begin position="97"/>
        <end position="107"/>
    </location>
</feature>
<name>A0ABZ2WW50_9HYPO</name>
<gene>
    <name evidence="2" type="ORF">QYS62_005153</name>
</gene>
<reference evidence="2 3" key="1">
    <citation type="submission" date="2024-04" db="EMBL/GenBank/DDBJ databases">
        <title>Complete genome sequence of Fusarium acuminatum.</title>
        <authorList>
            <person name="Lan B."/>
        </authorList>
    </citation>
    <scope>NUCLEOTIDE SEQUENCE [LARGE SCALE GENOMIC DNA]</scope>
    <source>
        <strain evidence="2">1A</strain>
    </source>
</reference>